<keyword evidence="3" id="KW-0479">Metal-binding</keyword>
<gene>
    <name evidence="5" type="ORF">ATO11_16185</name>
</gene>
<evidence type="ECO:0000256" key="2">
    <source>
        <dbReference type="PIRSR" id="PIRSR605511-1"/>
    </source>
</evidence>
<comment type="cofactor">
    <cofactor evidence="3">
        <name>Zn(2+)</name>
        <dbReference type="ChEBI" id="CHEBI:29105"/>
    </cofactor>
    <text evidence="3">Binds 1 divalent metal cation per subunit.</text>
</comment>
<dbReference type="PRINTS" id="PR01790">
    <property type="entry name" value="SMP30FAMILY"/>
</dbReference>
<dbReference type="GO" id="GO:0005509">
    <property type="term" value="F:calcium ion binding"/>
    <property type="evidence" value="ECO:0007669"/>
    <property type="project" value="TreeGrafter"/>
</dbReference>
<feature type="binding site" evidence="3">
    <location>
        <position position="15"/>
    </location>
    <ligand>
        <name>a divalent metal cation</name>
        <dbReference type="ChEBI" id="CHEBI:60240"/>
    </ligand>
</feature>
<comment type="similarity">
    <text evidence="1">Belongs to the SMP-30/CGR1 family.</text>
</comment>
<dbReference type="SUPFAM" id="SSF63829">
    <property type="entry name" value="Calcium-dependent phosphotriesterase"/>
    <property type="match status" value="1"/>
</dbReference>
<evidence type="ECO:0000256" key="3">
    <source>
        <dbReference type="PIRSR" id="PIRSR605511-2"/>
    </source>
</evidence>
<dbReference type="PANTHER" id="PTHR10907">
    <property type="entry name" value="REGUCALCIN"/>
    <property type="match status" value="1"/>
</dbReference>
<feature type="domain" description="SMP-30/Gluconolactonase/LRE-like region" evidence="4">
    <location>
        <begin position="13"/>
        <end position="251"/>
    </location>
</feature>
<evidence type="ECO:0000259" key="4">
    <source>
        <dbReference type="Pfam" id="PF08450"/>
    </source>
</evidence>
<dbReference type="InterPro" id="IPR005511">
    <property type="entry name" value="SMP-30"/>
</dbReference>
<dbReference type="GO" id="GO:0019853">
    <property type="term" value="P:L-ascorbic acid biosynthetic process"/>
    <property type="evidence" value="ECO:0007669"/>
    <property type="project" value="TreeGrafter"/>
</dbReference>
<dbReference type="EMBL" id="AQQZ01000008">
    <property type="protein sequence ID" value="KNG92566.1"/>
    <property type="molecule type" value="Genomic_DNA"/>
</dbReference>
<dbReference type="Gene3D" id="2.120.10.30">
    <property type="entry name" value="TolB, C-terminal domain"/>
    <property type="match status" value="1"/>
</dbReference>
<dbReference type="STRING" id="1317121.ATO11_16185"/>
<feature type="binding site" evidence="3">
    <location>
        <position position="118"/>
    </location>
    <ligand>
        <name>substrate</name>
    </ligand>
</feature>
<feature type="binding site" evidence="3">
    <location>
        <position position="144"/>
    </location>
    <ligand>
        <name>a divalent metal cation</name>
        <dbReference type="ChEBI" id="CHEBI:60240"/>
    </ligand>
</feature>
<dbReference type="InterPro" id="IPR013658">
    <property type="entry name" value="SGL"/>
</dbReference>
<organism evidence="5 6">
    <name type="scientific">Pseudaestuariivita atlantica</name>
    <dbReference type="NCBI Taxonomy" id="1317121"/>
    <lineage>
        <taxon>Bacteria</taxon>
        <taxon>Pseudomonadati</taxon>
        <taxon>Pseudomonadota</taxon>
        <taxon>Alphaproteobacteria</taxon>
        <taxon>Rhodobacterales</taxon>
        <taxon>Paracoccaceae</taxon>
        <taxon>Pseudaestuariivita</taxon>
    </lineage>
</organism>
<feature type="active site" description="Proton donor/acceptor" evidence="2">
    <location>
        <position position="192"/>
    </location>
</feature>
<feature type="binding site" evidence="3">
    <location>
        <position position="100"/>
    </location>
    <ligand>
        <name>substrate</name>
    </ligand>
</feature>
<dbReference type="RefSeq" id="WP_050531951.1">
    <property type="nucleotide sequence ID" value="NZ_AQQZ01000008.1"/>
</dbReference>
<dbReference type="Pfam" id="PF08450">
    <property type="entry name" value="SGL"/>
    <property type="match status" value="1"/>
</dbReference>
<dbReference type="GO" id="GO:0004341">
    <property type="term" value="F:gluconolactonase activity"/>
    <property type="evidence" value="ECO:0007669"/>
    <property type="project" value="TreeGrafter"/>
</dbReference>
<name>A0A0L1JLE0_9RHOB</name>
<feature type="binding site" evidence="3">
    <location>
        <position position="98"/>
    </location>
    <ligand>
        <name>substrate</name>
    </ligand>
</feature>
<comment type="caution">
    <text evidence="5">The sequence shown here is derived from an EMBL/GenBank/DDBJ whole genome shotgun (WGS) entry which is preliminary data.</text>
</comment>
<keyword evidence="3" id="KW-0862">Zinc</keyword>
<proteinExistence type="inferred from homology"/>
<sequence length="289" mass="30981">MNVRMLVDCRCELGEGVHWRVADARVYWTDIHGAALWSCDVEGGAVRRVPLAADLCSFAFDADGGALGAFKDGLCRFDPDTGERRMLRPYMPDARKTRMNDGTLDRQGRFVVGGIDEENLAPICPVWRAGPDVVEVADPVGIANSIAFSPDGAVMYLTDTPTGLIRAYDYDTARGLTGAGRDFARVENGLPDGSAVDADGRLWTAIWEGFRVEARDGSGAVVAQVEVPVPQVTCVAFGGPDLRRMFITTARQGMDAGALAAQPMSGSLFAIDLDTPGLPHGVYTGGYEF</sequence>
<dbReference type="OrthoDB" id="2633250at2"/>
<protein>
    <recommendedName>
        <fullName evidence="4">SMP-30/Gluconolactonase/LRE-like region domain-containing protein</fullName>
    </recommendedName>
</protein>
<reference evidence="5 6" key="1">
    <citation type="journal article" date="2015" name="Int. J. Syst. Evol. Microbiol.">
        <title>Aestuariivita atlantica sp. nov., isolated from deep sea sediment of the Atlantic Ocean.</title>
        <authorList>
            <person name="Li G."/>
            <person name="Lai Q."/>
            <person name="Du Y."/>
            <person name="Liu X."/>
            <person name="Sun F."/>
            <person name="Shao Z."/>
        </authorList>
    </citation>
    <scope>NUCLEOTIDE SEQUENCE [LARGE SCALE GENOMIC DNA]</scope>
    <source>
        <strain evidence="5 6">22II-S11-z3</strain>
    </source>
</reference>
<dbReference type="AlphaFoldDB" id="A0A0L1JLE0"/>
<dbReference type="PANTHER" id="PTHR10907:SF47">
    <property type="entry name" value="REGUCALCIN"/>
    <property type="match status" value="1"/>
</dbReference>
<evidence type="ECO:0000256" key="1">
    <source>
        <dbReference type="ARBA" id="ARBA00008853"/>
    </source>
</evidence>
<evidence type="ECO:0000313" key="5">
    <source>
        <dbReference type="EMBL" id="KNG92566.1"/>
    </source>
</evidence>
<dbReference type="Proteomes" id="UP000036938">
    <property type="component" value="Unassembled WGS sequence"/>
</dbReference>
<evidence type="ECO:0000313" key="6">
    <source>
        <dbReference type="Proteomes" id="UP000036938"/>
    </source>
</evidence>
<accession>A0A0L1JLE0</accession>
<keyword evidence="6" id="KW-1185">Reference proteome</keyword>
<feature type="binding site" evidence="3">
    <location>
        <position position="192"/>
    </location>
    <ligand>
        <name>a divalent metal cation</name>
        <dbReference type="ChEBI" id="CHEBI:60240"/>
    </ligand>
</feature>
<dbReference type="InterPro" id="IPR011042">
    <property type="entry name" value="6-blade_b-propeller_TolB-like"/>
</dbReference>